<reference evidence="1 2" key="1">
    <citation type="submission" date="2016-01" db="EMBL/GenBank/DDBJ databases">
        <title>Whole genome sequencing of Myroides marinus L41.</title>
        <authorList>
            <person name="Hong K.W."/>
        </authorList>
    </citation>
    <scope>NUCLEOTIDE SEQUENCE [LARGE SCALE GENOMIC DNA]</scope>
    <source>
        <strain evidence="1 2">L41</strain>
    </source>
</reference>
<proteinExistence type="predicted"/>
<sequence>MIKYLKLFLQGNTKRPEDTKPLDILTIQNTENAVFILDNHIISKNKISYYNCNQNIDDIQVLYFTCINNKPLLFIAGKHNSHIPTSSANFLPTFLYLANTLGFNPNLLTIFEETFGCERNMFIWARKNPSNFVLLESTELSDDILLGYEIQNDTKTFISWEASYEDIISLKEVVKGIPDNDDDLIKYSFNVPVRVGNIILDDFAFYDCDRKNIPVANYFSYCECDKVISKPYSFLKNALLGNNSLKNALIDTEEDKSIIYSTKAKTKDLEFYFSNAYPTDLDAANNRVFFLITNLKEYLSAIIYPEYIIKLSIAHCTTLSGEVYLDMVCYKETPHIYRVPTFIQEISQNRPFIWIDDSNQELGFADHQYTHILLLEDVDYMCILNTTLDNGVVESKLCVKTRLFDFLIPMFTSNAIDLHIFEEQIRKDIPIPFKTSFDDYLYK</sequence>
<protein>
    <submittedName>
        <fullName evidence="1">Uncharacterized protein</fullName>
    </submittedName>
</protein>
<dbReference type="RefSeq" id="WP_038988331.1">
    <property type="nucleotide sequence ID" value="NZ_JWJO01000093.1"/>
</dbReference>
<evidence type="ECO:0000313" key="2">
    <source>
        <dbReference type="Proteomes" id="UP000076630"/>
    </source>
</evidence>
<dbReference type="Proteomes" id="UP000076630">
    <property type="component" value="Unassembled WGS sequence"/>
</dbReference>
<dbReference type="AlphaFoldDB" id="A0A165Q3S9"/>
<organism evidence="1 2">
    <name type="scientific">Myroides marinus</name>
    <dbReference type="NCBI Taxonomy" id="703342"/>
    <lineage>
        <taxon>Bacteria</taxon>
        <taxon>Pseudomonadati</taxon>
        <taxon>Bacteroidota</taxon>
        <taxon>Flavobacteriia</taxon>
        <taxon>Flavobacteriales</taxon>
        <taxon>Flavobacteriaceae</taxon>
        <taxon>Myroides</taxon>
    </lineage>
</organism>
<gene>
    <name evidence="1" type="ORF">AV926_18220</name>
</gene>
<dbReference type="EMBL" id="LQNU01000107">
    <property type="protein sequence ID" value="KZE73574.1"/>
    <property type="molecule type" value="Genomic_DNA"/>
</dbReference>
<name>A0A165Q3S9_9FLAO</name>
<dbReference type="OrthoDB" id="5688981at2"/>
<evidence type="ECO:0000313" key="1">
    <source>
        <dbReference type="EMBL" id="KZE73574.1"/>
    </source>
</evidence>
<keyword evidence="2" id="KW-1185">Reference proteome</keyword>
<comment type="caution">
    <text evidence="1">The sequence shown here is derived from an EMBL/GenBank/DDBJ whole genome shotgun (WGS) entry which is preliminary data.</text>
</comment>
<accession>A0A165Q3S9</accession>